<reference evidence="5 6" key="2">
    <citation type="submission" date="2019-11" db="UniProtKB">
        <authorList>
            <consortium name="WormBaseParasite"/>
        </authorList>
    </citation>
    <scope>IDENTIFICATION</scope>
</reference>
<dbReference type="Proteomes" id="UP000267029">
    <property type="component" value="Unassembled WGS sequence"/>
</dbReference>
<feature type="region of interest" description="Disordered" evidence="1">
    <location>
        <begin position="130"/>
        <end position="166"/>
    </location>
</feature>
<reference evidence="3 4" key="1">
    <citation type="submission" date="2018-10" db="EMBL/GenBank/DDBJ databases">
        <authorList>
            <consortium name="Pathogen Informatics"/>
        </authorList>
    </citation>
    <scope>NUCLEOTIDE SEQUENCE [LARGE SCALE GENOMIC DNA]</scope>
</reference>
<organism evidence="3 4">
    <name type="scientific">Mesocestoides corti</name>
    <name type="common">Flatworm</name>
    <dbReference type="NCBI Taxonomy" id="53468"/>
    <lineage>
        <taxon>Eukaryota</taxon>
        <taxon>Metazoa</taxon>
        <taxon>Spiralia</taxon>
        <taxon>Lophotrochozoa</taxon>
        <taxon>Platyhelminthes</taxon>
        <taxon>Cestoda</taxon>
        <taxon>Eucestoda</taxon>
        <taxon>Cyclophyllidea</taxon>
        <taxon>Mesocestoididae</taxon>
        <taxon>Mesocestoides</taxon>
    </lineage>
</organism>
<dbReference type="EMBL" id="UXSR01001153">
    <property type="protein sequence ID" value="VDD77975.1"/>
    <property type="molecule type" value="Genomic_DNA"/>
</dbReference>
<evidence type="ECO:0000313" key="5">
    <source>
        <dbReference type="WBParaSite" id="MCU_012111-RA"/>
    </source>
</evidence>
<dbReference type="WBParaSite" id="MCU_012111-RB">
    <property type="protein sequence ID" value="MCU_012111-RB"/>
    <property type="gene ID" value="MCU_012111"/>
</dbReference>
<feature type="compositionally biased region" description="Low complexity" evidence="1">
    <location>
        <begin position="151"/>
        <end position="166"/>
    </location>
</feature>
<keyword evidence="4" id="KW-1185">Reference proteome</keyword>
<dbReference type="AlphaFoldDB" id="A0A0R3UAM9"/>
<gene>
    <name evidence="3" type="ORF">MCOS_LOCUS3978</name>
</gene>
<feature type="signal peptide" evidence="2">
    <location>
        <begin position="1"/>
        <end position="19"/>
    </location>
</feature>
<evidence type="ECO:0000256" key="1">
    <source>
        <dbReference type="SAM" id="MobiDB-lite"/>
    </source>
</evidence>
<name>A0A0R3UAM9_MESCO</name>
<evidence type="ECO:0000313" key="4">
    <source>
        <dbReference type="Proteomes" id="UP000267029"/>
    </source>
</evidence>
<evidence type="ECO:0000256" key="2">
    <source>
        <dbReference type="SAM" id="SignalP"/>
    </source>
</evidence>
<sequence>MLRTVVVFVLACHLVPTLACYGFGCNGDYKFTNCKTNVCHYGPYTGYDCQNGLCLRVCVGGSCFNPVFPNVGYMDGGFPGGQGYGMPNYGYPDYGMSGYDNSFYPGPEQYSSDFGYNPYGYGQNQAAGGYGRVASSNRQGRENCADGKCGSYKSGASESSTSKSSN</sequence>
<protein>
    <submittedName>
        <fullName evidence="5 6">EGF-like domain-containing protein</fullName>
    </submittedName>
</protein>
<evidence type="ECO:0000313" key="6">
    <source>
        <dbReference type="WBParaSite" id="MCU_012111-RB"/>
    </source>
</evidence>
<dbReference type="WBParaSite" id="MCU_012111-RA">
    <property type="protein sequence ID" value="MCU_012111-RA"/>
    <property type="gene ID" value="MCU_012111"/>
</dbReference>
<evidence type="ECO:0000313" key="3">
    <source>
        <dbReference type="EMBL" id="VDD77975.1"/>
    </source>
</evidence>
<keyword evidence="2" id="KW-0732">Signal</keyword>
<proteinExistence type="predicted"/>
<feature type="chain" id="PRO_5043132244" evidence="2">
    <location>
        <begin position="20"/>
        <end position="166"/>
    </location>
</feature>
<accession>A0A0R3UAM9</accession>
<dbReference type="STRING" id="53468.A0A0R3UAM9"/>